<dbReference type="Gene3D" id="3.40.50.10330">
    <property type="entry name" value="Probable inorganic polyphosphate/atp-NAD kinase, domain 1"/>
    <property type="match status" value="1"/>
</dbReference>
<dbReference type="SUPFAM" id="SSF111331">
    <property type="entry name" value="NAD kinase/diacylglycerol kinase-like"/>
    <property type="match status" value="1"/>
</dbReference>
<feature type="domain" description="DAGKc" evidence="5">
    <location>
        <begin position="1"/>
        <end position="129"/>
    </location>
</feature>
<evidence type="ECO:0000259" key="5">
    <source>
        <dbReference type="PROSITE" id="PS50146"/>
    </source>
</evidence>
<dbReference type="InterPro" id="IPR045540">
    <property type="entry name" value="YegS/DAGK_C"/>
</dbReference>
<dbReference type="InterPro" id="IPR016064">
    <property type="entry name" value="NAD/diacylglycerol_kinase_sf"/>
</dbReference>
<keyword evidence="7" id="KW-1185">Reference proteome</keyword>
<evidence type="ECO:0000256" key="4">
    <source>
        <dbReference type="ARBA" id="ARBA00022840"/>
    </source>
</evidence>
<proteinExistence type="predicted"/>
<keyword evidence="2" id="KW-0547">Nucleotide-binding</keyword>
<dbReference type="GO" id="GO:0016301">
    <property type="term" value="F:kinase activity"/>
    <property type="evidence" value="ECO:0007669"/>
    <property type="project" value="UniProtKB-KW"/>
</dbReference>
<dbReference type="InterPro" id="IPR050187">
    <property type="entry name" value="Lipid_Phosphate_FormReg"/>
</dbReference>
<evidence type="ECO:0000313" key="6">
    <source>
        <dbReference type="EMBL" id="TCZ67872.1"/>
    </source>
</evidence>
<sequence length="297" mass="31837">MRHLLLIINPISGTRAKASLPAMVEARCRAEGFRFSQYPSVASGDYRFLDGVIEGDGVTDLLIAGGDGTINAAVNSLRRHGLPFGILPCGSGNGLALSAGISRKHALALETIIGGTPQPVDAFTINGRFACMLCGLGFDAQVAHDFANDPARGLNTYIRKTVSNFFSAKAYPFLLQSGDKELDTQAFFISIANSNQFGNNVTIAPKASLSDGLLDIVVATRQSKLGLLLQTARQIAGYNELQSDVLNEKAGMIYFQTDSLDIYNPAGAPLHIDGDPGETAERFEVRVIRDAFRLLMP</sequence>
<dbReference type="Proteomes" id="UP000295164">
    <property type="component" value="Unassembled WGS sequence"/>
</dbReference>
<dbReference type="Pfam" id="PF19279">
    <property type="entry name" value="YegS_C"/>
    <property type="match status" value="1"/>
</dbReference>
<dbReference type="InterPro" id="IPR017438">
    <property type="entry name" value="ATP-NAD_kinase_N"/>
</dbReference>
<organism evidence="6 7">
    <name type="scientific">Flaviaesturariibacter aridisoli</name>
    <dbReference type="NCBI Taxonomy" id="2545761"/>
    <lineage>
        <taxon>Bacteria</taxon>
        <taxon>Pseudomonadati</taxon>
        <taxon>Bacteroidota</taxon>
        <taxon>Chitinophagia</taxon>
        <taxon>Chitinophagales</taxon>
        <taxon>Chitinophagaceae</taxon>
        <taxon>Flaviaestuariibacter</taxon>
    </lineage>
</organism>
<dbReference type="GO" id="GO:0005886">
    <property type="term" value="C:plasma membrane"/>
    <property type="evidence" value="ECO:0007669"/>
    <property type="project" value="TreeGrafter"/>
</dbReference>
<dbReference type="PROSITE" id="PS50146">
    <property type="entry name" value="DAGK"/>
    <property type="match status" value="1"/>
</dbReference>
<dbReference type="GO" id="GO:0005524">
    <property type="term" value="F:ATP binding"/>
    <property type="evidence" value="ECO:0007669"/>
    <property type="project" value="UniProtKB-KW"/>
</dbReference>
<dbReference type="InterPro" id="IPR001206">
    <property type="entry name" value="Diacylglycerol_kinase_cat_dom"/>
</dbReference>
<dbReference type="SMART" id="SM00046">
    <property type="entry name" value="DAGKc"/>
    <property type="match status" value="1"/>
</dbReference>
<comment type="caution">
    <text evidence="6">The sequence shown here is derived from an EMBL/GenBank/DDBJ whole genome shotgun (WGS) entry which is preliminary data.</text>
</comment>
<protein>
    <submittedName>
        <fullName evidence="6">Diacylglycerol kinase</fullName>
    </submittedName>
</protein>
<evidence type="ECO:0000256" key="1">
    <source>
        <dbReference type="ARBA" id="ARBA00022679"/>
    </source>
</evidence>
<dbReference type="Gene3D" id="2.60.200.40">
    <property type="match status" value="1"/>
</dbReference>
<reference evidence="6 7" key="1">
    <citation type="submission" date="2019-03" db="EMBL/GenBank/DDBJ databases">
        <authorList>
            <person name="Kim M.K.M."/>
        </authorList>
    </citation>
    <scope>NUCLEOTIDE SEQUENCE [LARGE SCALE GENOMIC DNA]</scope>
    <source>
        <strain evidence="6 7">17J68-15</strain>
    </source>
</reference>
<evidence type="ECO:0000313" key="7">
    <source>
        <dbReference type="Proteomes" id="UP000295164"/>
    </source>
</evidence>
<evidence type="ECO:0000256" key="2">
    <source>
        <dbReference type="ARBA" id="ARBA00022741"/>
    </source>
</evidence>
<evidence type="ECO:0000256" key="3">
    <source>
        <dbReference type="ARBA" id="ARBA00022777"/>
    </source>
</evidence>
<dbReference type="Pfam" id="PF00781">
    <property type="entry name" value="DAGK_cat"/>
    <property type="match status" value="1"/>
</dbReference>
<dbReference type="OrthoDB" id="9786026at2"/>
<dbReference type="AlphaFoldDB" id="A0A4R4DXJ8"/>
<keyword evidence="3 6" id="KW-0418">Kinase</keyword>
<keyword evidence="4" id="KW-0067">ATP-binding</keyword>
<dbReference type="RefSeq" id="WP_131853235.1">
    <property type="nucleotide sequence ID" value="NZ_SKFH01000032.1"/>
</dbReference>
<dbReference type="PANTHER" id="PTHR12358:SF106">
    <property type="entry name" value="LIPID KINASE YEGS"/>
    <property type="match status" value="1"/>
</dbReference>
<dbReference type="EMBL" id="SKFH01000032">
    <property type="protein sequence ID" value="TCZ67872.1"/>
    <property type="molecule type" value="Genomic_DNA"/>
</dbReference>
<accession>A0A4R4DXJ8</accession>
<name>A0A4R4DXJ8_9BACT</name>
<dbReference type="PANTHER" id="PTHR12358">
    <property type="entry name" value="SPHINGOSINE KINASE"/>
    <property type="match status" value="1"/>
</dbReference>
<keyword evidence="1" id="KW-0808">Transferase</keyword>
<gene>
    <name evidence="6" type="ORF">E0486_15015</name>
</gene>